<evidence type="ECO:0000259" key="10">
    <source>
        <dbReference type="PROSITE" id="PS50929"/>
    </source>
</evidence>
<evidence type="ECO:0000259" key="11">
    <source>
        <dbReference type="PROSITE" id="PS50990"/>
    </source>
</evidence>
<keyword evidence="3" id="KW-0547">Nucleotide-binding</keyword>
<reference evidence="12 13" key="1">
    <citation type="journal article" date="2017" name="Front. Microbiol.">
        <title>Labilibaculum manganireducens gen. nov., sp. nov. and Labilibaculum filiforme sp. nov., Novel Bacteroidetes Isolated from Subsurface Sediments of the Baltic Sea.</title>
        <authorList>
            <person name="Vandieken V."/>
            <person name="Marshall I.P."/>
            <person name="Niemann H."/>
            <person name="Engelen B."/>
            <person name="Cypionka H."/>
        </authorList>
    </citation>
    <scope>NUCLEOTIDE SEQUENCE [LARGE SCALE GENOMIC DNA]</scope>
    <source>
        <strain evidence="12 13">59.16B</strain>
    </source>
</reference>
<evidence type="ECO:0000313" key="13">
    <source>
        <dbReference type="Proteomes" id="UP000233535"/>
    </source>
</evidence>
<dbReference type="InterPro" id="IPR017871">
    <property type="entry name" value="ABC_transporter-like_CS"/>
</dbReference>
<dbReference type="GO" id="GO:0008233">
    <property type="term" value="F:peptidase activity"/>
    <property type="evidence" value="ECO:0007669"/>
    <property type="project" value="InterPro"/>
</dbReference>
<dbReference type="InterPro" id="IPR011527">
    <property type="entry name" value="ABC1_TM_dom"/>
</dbReference>
<keyword evidence="7 8" id="KW-0472">Membrane</keyword>
<dbReference type="InterPro" id="IPR003439">
    <property type="entry name" value="ABC_transporter-like_ATP-bd"/>
</dbReference>
<evidence type="ECO:0000256" key="3">
    <source>
        <dbReference type="ARBA" id="ARBA00022741"/>
    </source>
</evidence>
<protein>
    <submittedName>
        <fullName evidence="12">ABC transporter ATP-binding protein</fullName>
    </submittedName>
</protein>
<dbReference type="GO" id="GO:0015421">
    <property type="term" value="F:ABC-type oligopeptide transporter activity"/>
    <property type="evidence" value="ECO:0007669"/>
    <property type="project" value="TreeGrafter"/>
</dbReference>
<dbReference type="GO" id="GO:0016887">
    <property type="term" value="F:ATP hydrolysis activity"/>
    <property type="evidence" value="ECO:0007669"/>
    <property type="project" value="InterPro"/>
</dbReference>
<dbReference type="GO" id="GO:0006508">
    <property type="term" value="P:proteolysis"/>
    <property type="evidence" value="ECO:0007669"/>
    <property type="project" value="InterPro"/>
</dbReference>
<dbReference type="InterPro" id="IPR005074">
    <property type="entry name" value="Peptidase_C39"/>
</dbReference>
<keyword evidence="13" id="KW-1185">Reference proteome</keyword>
<evidence type="ECO:0000256" key="4">
    <source>
        <dbReference type="ARBA" id="ARBA00022801"/>
    </source>
</evidence>
<evidence type="ECO:0000256" key="8">
    <source>
        <dbReference type="SAM" id="Phobius"/>
    </source>
</evidence>
<dbReference type="SUPFAM" id="SSF52540">
    <property type="entry name" value="P-loop containing nucleoside triphosphate hydrolases"/>
    <property type="match status" value="1"/>
</dbReference>
<evidence type="ECO:0000256" key="2">
    <source>
        <dbReference type="ARBA" id="ARBA00022692"/>
    </source>
</evidence>
<name>A0A2N3HXE5_9BACT</name>
<feature type="transmembrane region" description="Helical" evidence="8">
    <location>
        <begin position="309"/>
        <end position="328"/>
    </location>
</feature>
<gene>
    <name evidence="12" type="ORF">BZG02_10890</name>
</gene>
<dbReference type="CDD" id="cd18571">
    <property type="entry name" value="ABC_6TM_peptidase_like"/>
    <property type="match status" value="1"/>
</dbReference>
<evidence type="ECO:0000256" key="1">
    <source>
        <dbReference type="ARBA" id="ARBA00004651"/>
    </source>
</evidence>
<dbReference type="OrthoDB" id="9760358at2"/>
<keyword evidence="6 8" id="KW-1133">Transmembrane helix</keyword>
<dbReference type="FunFam" id="3.40.50.300:FF:000218">
    <property type="entry name" value="Multidrug ABC transporter ATP-binding protein"/>
    <property type="match status" value="1"/>
</dbReference>
<dbReference type="InterPro" id="IPR027417">
    <property type="entry name" value="P-loop_NTPase"/>
</dbReference>
<feature type="transmembrane region" description="Helical" evidence="8">
    <location>
        <begin position="206"/>
        <end position="233"/>
    </location>
</feature>
<dbReference type="AlphaFoldDB" id="A0A2N3HXE5"/>
<sequence length="730" mass="82926">MKFNTYIQHDAMDCGATCLRMIAKYYGKNYNAHKLQSRTYISREGVTLLGISDASESIGMRTLGVKTTFDKLEKEKVTPFIVHWRQEHFVVVYKITANNVFVADPAIGKVNYSKSEFIKHWASTVENSEKKGVALLLNPSPDFYLQNDEDIDKAKVGFLLEYLRPHRKLIIQLFIGFTVGSLLQLILPFLMQSIVDFGISNQNLNFVYLVLIAQMILLISQMSVEFISSWILLHISTRINISLISDFLIKLMKLPISFFDSKMTGDLIQRIDDHTRIEDFLTTQIISTVFSAFNLIVFGAVLAWYSLKLLMIFLLGSTLYILWISIFMKKRRELDYKRFQESSSEQSSVIQLIQGMQEIKLHNAEKQMRWGWEHIQARLFKISIKGLTLSQFQQSGTIFINGGKNIFISFFAAYSVIKGDMTLGMMLAIQYIIGQLNGPIDNFIGFLHSLQDAKISLERLGDIHKTKNEESDDSIITSIMPANHTIELKNVDFYYNNPHNEKVLKNVSLVIPPNKVTAIVGSSGSGKTTLFKLLLGFYQIKQGEILLGNNHLKNYSQSWWRGQVGAVLQDGYIFNSSIATNIAIGHESIDKTRLEEASKIANIQEFIENLPLGYNTKIGGEGHGLSQGQKQRILIARAVYKNPKFIFFDEATNALDSTNEKIIMNNLNQFFNGRTVLIIAHRLSTVKNADQIVVLKKGEILEIGTHKELIAKQGAYYSLVEDQLELEDIK</sequence>
<dbReference type="RefSeq" id="WP_101261472.1">
    <property type="nucleotide sequence ID" value="NZ_MVDD01000007.1"/>
</dbReference>
<dbReference type="Proteomes" id="UP000233535">
    <property type="component" value="Unassembled WGS sequence"/>
</dbReference>
<dbReference type="PANTHER" id="PTHR43394:SF1">
    <property type="entry name" value="ATP-BINDING CASSETTE SUB-FAMILY B MEMBER 10, MITOCHONDRIAL"/>
    <property type="match status" value="1"/>
</dbReference>
<evidence type="ECO:0000256" key="5">
    <source>
        <dbReference type="ARBA" id="ARBA00022840"/>
    </source>
</evidence>
<dbReference type="CDD" id="cd02418">
    <property type="entry name" value="Peptidase_C39B"/>
    <property type="match status" value="1"/>
</dbReference>
<dbReference type="PANTHER" id="PTHR43394">
    <property type="entry name" value="ATP-DEPENDENT PERMEASE MDL1, MITOCHONDRIAL"/>
    <property type="match status" value="1"/>
</dbReference>
<feature type="domain" description="ABC transmembrane type-1" evidence="10">
    <location>
        <begin position="171"/>
        <end position="452"/>
    </location>
</feature>
<dbReference type="Pfam" id="PF00664">
    <property type="entry name" value="ABC_membrane"/>
    <property type="match status" value="1"/>
</dbReference>
<dbReference type="PROSITE" id="PS50929">
    <property type="entry name" value="ABC_TM1F"/>
    <property type="match status" value="1"/>
</dbReference>
<dbReference type="Gene3D" id="3.40.50.300">
    <property type="entry name" value="P-loop containing nucleotide triphosphate hydrolases"/>
    <property type="match status" value="1"/>
</dbReference>
<dbReference type="PROSITE" id="PS00211">
    <property type="entry name" value="ABC_TRANSPORTER_1"/>
    <property type="match status" value="1"/>
</dbReference>
<keyword evidence="4" id="KW-0378">Hydrolase</keyword>
<accession>A0A2N3HXE5</accession>
<dbReference type="PROSITE" id="PS50893">
    <property type="entry name" value="ABC_TRANSPORTER_2"/>
    <property type="match status" value="1"/>
</dbReference>
<dbReference type="GO" id="GO:0005886">
    <property type="term" value="C:plasma membrane"/>
    <property type="evidence" value="ECO:0007669"/>
    <property type="project" value="UniProtKB-SubCell"/>
</dbReference>
<dbReference type="PROSITE" id="PS50990">
    <property type="entry name" value="PEPTIDASE_C39"/>
    <property type="match status" value="1"/>
</dbReference>
<dbReference type="SUPFAM" id="SSF90123">
    <property type="entry name" value="ABC transporter transmembrane region"/>
    <property type="match status" value="1"/>
</dbReference>
<dbReference type="SMART" id="SM00382">
    <property type="entry name" value="AAA"/>
    <property type="match status" value="1"/>
</dbReference>
<feature type="domain" description="ABC transporter" evidence="9">
    <location>
        <begin position="486"/>
        <end position="722"/>
    </location>
</feature>
<dbReference type="InterPro" id="IPR039421">
    <property type="entry name" value="Type_1_exporter"/>
</dbReference>
<evidence type="ECO:0000313" key="12">
    <source>
        <dbReference type="EMBL" id="PKQ62711.1"/>
    </source>
</evidence>
<dbReference type="InterPro" id="IPR003593">
    <property type="entry name" value="AAA+_ATPase"/>
</dbReference>
<dbReference type="InterPro" id="IPR036640">
    <property type="entry name" value="ABC1_TM_sf"/>
</dbReference>
<evidence type="ECO:0000259" key="9">
    <source>
        <dbReference type="PROSITE" id="PS50893"/>
    </source>
</evidence>
<dbReference type="Pfam" id="PF00005">
    <property type="entry name" value="ABC_tran"/>
    <property type="match status" value="1"/>
</dbReference>
<keyword evidence="2 8" id="KW-0812">Transmembrane</keyword>
<keyword evidence="5 12" id="KW-0067">ATP-binding</keyword>
<organism evidence="12 13">
    <name type="scientific">Labilibaculum filiforme</name>
    <dbReference type="NCBI Taxonomy" id="1940526"/>
    <lineage>
        <taxon>Bacteria</taxon>
        <taxon>Pseudomonadati</taxon>
        <taxon>Bacteroidota</taxon>
        <taxon>Bacteroidia</taxon>
        <taxon>Marinilabiliales</taxon>
        <taxon>Marinifilaceae</taxon>
        <taxon>Labilibaculum</taxon>
    </lineage>
</organism>
<comment type="subcellular location">
    <subcellularLocation>
        <location evidence="1">Cell membrane</location>
        <topology evidence="1">Multi-pass membrane protein</topology>
    </subcellularLocation>
</comment>
<proteinExistence type="predicted"/>
<feature type="transmembrane region" description="Helical" evidence="8">
    <location>
        <begin position="280"/>
        <end position="303"/>
    </location>
</feature>
<dbReference type="Gene3D" id="1.20.1560.10">
    <property type="entry name" value="ABC transporter type 1, transmembrane domain"/>
    <property type="match status" value="1"/>
</dbReference>
<comment type="caution">
    <text evidence="12">The sequence shown here is derived from an EMBL/GenBank/DDBJ whole genome shotgun (WGS) entry which is preliminary data.</text>
</comment>
<feature type="transmembrane region" description="Helical" evidence="8">
    <location>
        <begin position="169"/>
        <end position="194"/>
    </location>
</feature>
<dbReference type="GO" id="GO:0005524">
    <property type="term" value="F:ATP binding"/>
    <property type="evidence" value="ECO:0007669"/>
    <property type="project" value="UniProtKB-KW"/>
</dbReference>
<evidence type="ECO:0000256" key="6">
    <source>
        <dbReference type="ARBA" id="ARBA00022989"/>
    </source>
</evidence>
<dbReference type="Pfam" id="PF03412">
    <property type="entry name" value="Peptidase_C39"/>
    <property type="match status" value="1"/>
</dbReference>
<dbReference type="Gene3D" id="3.90.70.10">
    <property type="entry name" value="Cysteine proteinases"/>
    <property type="match status" value="1"/>
</dbReference>
<dbReference type="EMBL" id="MVDD01000007">
    <property type="protein sequence ID" value="PKQ62711.1"/>
    <property type="molecule type" value="Genomic_DNA"/>
</dbReference>
<evidence type="ECO:0000256" key="7">
    <source>
        <dbReference type="ARBA" id="ARBA00023136"/>
    </source>
</evidence>
<feature type="domain" description="Peptidase C39" evidence="11">
    <location>
        <begin position="8"/>
        <end position="128"/>
    </location>
</feature>